<dbReference type="AlphaFoldDB" id="A0A166UAI2"/>
<dbReference type="GO" id="GO:0051026">
    <property type="term" value="P:chiasma assembly"/>
    <property type="evidence" value="ECO:0007669"/>
    <property type="project" value="TreeGrafter"/>
</dbReference>
<dbReference type="SUPFAM" id="SSF52540">
    <property type="entry name" value="P-loop containing nucleoside triphosphate hydrolases"/>
    <property type="match status" value="1"/>
</dbReference>
<dbReference type="Gene3D" id="1.10.1420.10">
    <property type="match status" value="1"/>
</dbReference>
<feature type="region of interest" description="Disordered" evidence="5">
    <location>
        <begin position="1"/>
        <end position="61"/>
    </location>
</feature>
<gene>
    <name evidence="8" type="ORF">FIBSPDRAFT_907696</name>
</gene>
<feature type="compositionally biased region" description="Basic residues" evidence="5">
    <location>
        <begin position="1"/>
        <end position="12"/>
    </location>
</feature>
<dbReference type="Pfam" id="PF00488">
    <property type="entry name" value="MutS_V"/>
    <property type="match status" value="1"/>
</dbReference>
<dbReference type="OrthoDB" id="29596at2759"/>
<evidence type="ECO:0000256" key="5">
    <source>
        <dbReference type="SAM" id="MobiDB-lite"/>
    </source>
</evidence>
<feature type="compositionally biased region" description="Acidic residues" evidence="5">
    <location>
        <begin position="47"/>
        <end position="59"/>
    </location>
</feature>
<evidence type="ECO:0000259" key="7">
    <source>
        <dbReference type="SMART" id="SM00534"/>
    </source>
</evidence>
<feature type="domain" description="DNA mismatch repair proteins mutS family" evidence="7">
    <location>
        <begin position="639"/>
        <end position="869"/>
    </location>
</feature>
<protein>
    <recommendedName>
        <fullName evidence="10">DNA mismatch repair proteins mutS family domain-containing protein</fullName>
    </recommendedName>
</protein>
<dbReference type="PANTHER" id="PTHR11361:SF20">
    <property type="entry name" value="MUTS PROTEIN HOMOLOG 5"/>
    <property type="match status" value="1"/>
</dbReference>
<reference evidence="8 9" key="1">
    <citation type="journal article" date="2016" name="Mol. Biol. Evol.">
        <title>Comparative Genomics of Early-Diverging Mushroom-Forming Fungi Provides Insights into the Origins of Lignocellulose Decay Capabilities.</title>
        <authorList>
            <person name="Nagy L.G."/>
            <person name="Riley R."/>
            <person name="Tritt A."/>
            <person name="Adam C."/>
            <person name="Daum C."/>
            <person name="Floudas D."/>
            <person name="Sun H."/>
            <person name="Yadav J.S."/>
            <person name="Pangilinan J."/>
            <person name="Larsson K.H."/>
            <person name="Matsuura K."/>
            <person name="Barry K."/>
            <person name="Labutti K."/>
            <person name="Kuo R."/>
            <person name="Ohm R.A."/>
            <person name="Bhattacharya S.S."/>
            <person name="Shirouzu T."/>
            <person name="Yoshinaga Y."/>
            <person name="Martin F.M."/>
            <person name="Grigoriev I.V."/>
            <person name="Hibbett D.S."/>
        </authorList>
    </citation>
    <scope>NUCLEOTIDE SEQUENCE [LARGE SCALE GENOMIC DNA]</scope>
    <source>
        <strain evidence="8 9">CBS 109695</strain>
    </source>
</reference>
<dbReference type="InterPro" id="IPR000432">
    <property type="entry name" value="DNA_mismatch_repair_MutS_C"/>
</dbReference>
<dbReference type="GO" id="GO:0006298">
    <property type="term" value="P:mismatch repair"/>
    <property type="evidence" value="ECO:0007669"/>
    <property type="project" value="InterPro"/>
</dbReference>
<dbReference type="GO" id="GO:0030983">
    <property type="term" value="F:mismatched DNA binding"/>
    <property type="evidence" value="ECO:0007669"/>
    <property type="project" value="InterPro"/>
</dbReference>
<evidence type="ECO:0000256" key="4">
    <source>
        <dbReference type="ARBA" id="ARBA00023125"/>
    </source>
</evidence>
<dbReference type="CDD" id="cd03281">
    <property type="entry name" value="ABC_MSH5_euk"/>
    <property type="match status" value="1"/>
</dbReference>
<name>A0A166UAI2_9AGAM</name>
<evidence type="ECO:0000313" key="8">
    <source>
        <dbReference type="EMBL" id="KZP31496.1"/>
    </source>
</evidence>
<evidence type="ECO:0008006" key="10">
    <source>
        <dbReference type="Google" id="ProtNLM"/>
    </source>
</evidence>
<dbReference type="GO" id="GO:0140664">
    <property type="term" value="F:ATP-dependent DNA damage sensor activity"/>
    <property type="evidence" value="ECO:0007669"/>
    <property type="project" value="InterPro"/>
</dbReference>
<dbReference type="SMART" id="SM00533">
    <property type="entry name" value="MUTSd"/>
    <property type="match status" value="1"/>
</dbReference>
<keyword evidence="4" id="KW-0238">DNA-binding</keyword>
<dbReference type="EMBL" id="KV417489">
    <property type="protein sequence ID" value="KZP31496.1"/>
    <property type="molecule type" value="Genomic_DNA"/>
</dbReference>
<dbReference type="Proteomes" id="UP000076532">
    <property type="component" value="Unassembled WGS sequence"/>
</dbReference>
<dbReference type="GO" id="GO:0005634">
    <property type="term" value="C:nucleus"/>
    <property type="evidence" value="ECO:0007669"/>
    <property type="project" value="TreeGrafter"/>
</dbReference>
<evidence type="ECO:0000256" key="3">
    <source>
        <dbReference type="ARBA" id="ARBA00022840"/>
    </source>
</evidence>
<evidence type="ECO:0000259" key="6">
    <source>
        <dbReference type="SMART" id="SM00533"/>
    </source>
</evidence>
<dbReference type="InterPro" id="IPR045076">
    <property type="entry name" value="MutS"/>
</dbReference>
<keyword evidence="9" id="KW-1185">Reference proteome</keyword>
<dbReference type="GO" id="GO:0005524">
    <property type="term" value="F:ATP binding"/>
    <property type="evidence" value="ECO:0007669"/>
    <property type="project" value="UniProtKB-KW"/>
</dbReference>
<dbReference type="InterPro" id="IPR036187">
    <property type="entry name" value="DNA_mismatch_repair_MutS_sf"/>
</dbReference>
<dbReference type="InterPro" id="IPR027417">
    <property type="entry name" value="P-loop_NTPase"/>
</dbReference>
<dbReference type="Gene3D" id="3.40.50.300">
    <property type="entry name" value="P-loop containing nucleotide triphosphate hydrolases"/>
    <property type="match status" value="1"/>
</dbReference>
<dbReference type="STRING" id="436010.A0A166UAI2"/>
<keyword evidence="3" id="KW-0067">ATP-binding</keyword>
<evidence type="ECO:0000313" key="9">
    <source>
        <dbReference type="Proteomes" id="UP000076532"/>
    </source>
</evidence>
<dbReference type="InterPro" id="IPR007696">
    <property type="entry name" value="DNA_mismatch_repair_MutS_core"/>
</dbReference>
<feature type="domain" description="DNA mismatch repair protein MutS core" evidence="6">
    <location>
        <begin position="280"/>
        <end position="600"/>
    </location>
</feature>
<dbReference type="PANTHER" id="PTHR11361">
    <property type="entry name" value="DNA MISMATCH REPAIR PROTEIN MUTS FAMILY MEMBER"/>
    <property type="match status" value="1"/>
</dbReference>
<dbReference type="Pfam" id="PF05192">
    <property type="entry name" value="MutS_III"/>
    <property type="match status" value="1"/>
</dbReference>
<keyword evidence="2" id="KW-0547">Nucleotide-binding</keyword>
<sequence>MPPHSNLKRNKRAQREESTTNFSDEEEEHATKKVRWDNVDETSNTREEDEENDTSDEEASSSAKVCLATTCMYGKIGCAYYDPIRCRIYMLEDTQESPHFDLTKLLLEQSDPDIVITSSKADDDFMDILRDHMELSAGTFQIRPHKEFVPAKGRERLLSLRLLSELPFEDSTTAASEVSSNSEPKNVYDFMNRRDIGADPTLKRWNASIRIANFASVESSPLSMASVGGLLEYLARQRAANELDDGELESLEVLDIETITLSLQIFENESHASVHSEKTKEGLSLFGILNNTKTSFGRSLLRQWLFRPSLSIPVITARHDAVSAFLRPENLATSASMHNHLKGFKNVPMILSCLKNGKAKLIGWQGLVKFCFHITMLRDALAGLHLTVGVDVVKRLMAALDIATFRDVGAWVNEIIDWEESSNTGRVCVRPKIDEGLDNHKYILAGLGSVLSKVAEQISSTIPPNFAPSLNVSYFPQLGFLITVPLLDEWKGEEGIQVLDGWTFQVRISSAIHHALDMDTHIGDLHHAIIDREIEILEDLQAKIMQHDEVMKNACDICAELDVLLSFAEASRAYDYRRPQMVEDSVIDIVGGRHPLQELAVDIFVPNPARLVGGAGNGSYFPGYQEDTQERNDAIVNWNSVMICTGSNACGKSVYMKQIALIQYMSQIGCFVPAESATLGVVDKIFTRIQTRESVSKVQSTFMIDLNQVSLALRNCTARSLLILDEFGKGTVSTGLCSYLRLLRLLTNRHYGAGLFCGVLKELLDRGANCPKVLAATHFHEVFTDALLDSASLPITFLHMQAILSVSKKGGSADARITNGDEADVRPGESITYLYRVAEGLSLDSHAAKCAERFGVPTRVVNRARYVTQLLSAHEIGMLLDEDMDAMEKDELAEAEAVCRRFLGCELGPEAETRGVGGKKGELVAVLGNLEVEDEGGPTEP</sequence>
<dbReference type="SUPFAM" id="SSF48334">
    <property type="entry name" value="DNA repair protein MutS, domain III"/>
    <property type="match status" value="1"/>
</dbReference>
<organism evidence="8 9">
    <name type="scientific">Athelia psychrophila</name>
    <dbReference type="NCBI Taxonomy" id="1759441"/>
    <lineage>
        <taxon>Eukaryota</taxon>
        <taxon>Fungi</taxon>
        <taxon>Dikarya</taxon>
        <taxon>Basidiomycota</taxon>
        <taxon>Agaricomycotina</taxon>
        <taxon>Agaricomycetes</taxon>
        <taxon>Agaricomycetidae</taxon>
        <taxon>Atheliales</taxon>
        <taxon>Atheliaceae</taxon>
        <taxon>Athelia</taxon>
    </lineage>
</organism>
<feature type="compositionally biased region" description="Basic and acidic residues" evidence="5">
    <location>
        <begin position="29"/>
        <end position="46"/>
    </location>
</feature>
<evidence type="ECO:0000256" key="1">
    <source>
        <dbReference type="ARBA" id="ARBA00006271"/>
    </source>
</evidence>
<dbReference type="InterPro" id="IPR011184">
    <property type="entry name" value="DNA_mismatch_repair_Msh2"/>
</dbReference>
<accession>A0A166UAI2</accession>
<comment type="similarity">
    <text evidence="1">Belongs to the DNA mismatch repair MutS family.</text>
</comment>
<proteinExistence type="inferred from homology"/>
<evidence type="ECO:0000256" key="2">
    <source>
        <dbReference type="ARBA" id="ARBA00022741"/>
    </source>
</evidence>
<dbReference type="SMART" id="SM00534">
    <property type="entry name" value="MUTSac"/>
    <property type="match status" value="1"/>
</dbReference>
<dbReference type="PIRSF" id="PIRSF005813">
    <property type="entry name" value="MSH2"/>
    <property type="match status" value="1"/>
</dbReference>